<dbReference type="GO" id="GO:0008081">
    <property type="term" value="F:phosphoric diester hydrolase activity"/>
    <property type="evidence" value="ECO:0007669"/>
    <property type="project" value="UniProtKB-ARBA"/>
</dbReference>
<dbReference type="PROSITE" id="PS51832">
    <property type="entry name" value="HD_GYP"/>
    <property type="match status" value="1"/>
</dbReference>
<feature type="domain" description="Response regulatory" evidence="2">
    <location>
        <begin position="4"/>
        <end position="121"/>
    </location>
</feature>
<organism evidence="4 5">
    <name type="scientific">Aquibium carbonis</name>
    <dbReference type="NCBI Taxonomy" id="2495581"/>
    <lineage>
        <taxon>Bacteria</taxon>
        <taxon>Pseudomonadati</taxon>
        <taxon>Pseudomonadota</taxon>
        <taxon>Alphaproteobacteria</taxon>
        <taxon>Hyphomicrobiales</taxon>
        <taxon>Phyllobacteriaceae</taxon>
        <taxon>Aquibium</taxon>
    </lineage>
</organism>
<dbReference type="SMART" id="SM00471">
    <property type="entry name" value="HDc"/>
    <property type="match status" value="1"/>
</dbReference>
<dbReference type="Gene3D" id="1.10.3210.10">
    <property type="entry name" value="Hypothetical protein af1432"/>
    <property type="match status" value="1"/>
</dbReference>
<keyword evidence="1" id="KW-0597">Phosphoprotein</keyword>
<name>A0A3R9YB38_9HYPH</name>
<keyword evidence="5" id="KW-1185">Reference proteome</keyword>
<feature type="domain" description="HD-GYP" evidence="3">
    <location>
        <begin position="148"/>
        <end position="345"/>
    </location>
</feature>
<evidence type="ECO:0000256" key="1">
    <source>
        <dbReference type="PROSITE-ProRule" id="PRU00169"/>
    </source>
</evidence>
<evidence type="ECO:0000259" key="2">
    <source>
        <dbReference type="PROSITE" id="PS50110"/>
    </source>
</evidence>
<dbReference type="EMBL" id="RWKW01000025">
    <property type="protein sequence ID" value="RST87195.1"/>
    <property type="molecule type" value="Genomic_DNA"/>
</dbReference>
<dbReference type="InterPro" id="IPR037522">
    <property type="entry name" value="HD_GYP_dom"/>
</dbReference>
<evidence type="ECO:0000259" key="3">
    <source>
        <dbReference type="PROSITE" id="PS51832"/>
    </source>
</evidence>
<dbReference type="Pfam" id="PF00072">
    <property type="entry name" value="Response_reg"/>
    <property type="match status" value="1"/>
</dbReference>
<accession>A0A3R9YB38</accession>
<evidence type="ECO:0000313" key="4">
    <source>
        <dbReference type="EMBL" id="RST87195.1"/>
    </source>
</evidence>
<dbReference type="InterPro" id="IPR001789">
    <property type="entry name" value="Sig_transdc_resp-reg_receiver"/>
</dbReference>
<dbReference type="CDD" id="cd00077">
    <property type="entry name" value="HDc"/>
    <property type="match status" value="1"/>
</dbReference>
<dbReference type="InterPro" id="IPR003607">
    <property type="entry name" value="HD/PDEase_dom"/>
</dbReference>
<dbReference type="PANTHER" id="PTHR45228:SF1">
    <property type="entry name" value="CYCLIC DI-GMP PHOSPHODIESTERASE TM_0186"/>
    <property type="match status" value="1"/>
</dbReference>
<dbReference type="InterPro" id="IPR052020">
    <property type="entry name" value="Cyclic_di-GMP/3'3'-cGAMP_PDE"/>
</dbReference>
<feature type="modified residue" description="4-aspartylphosphate" evidence="1">
    <location>
        <position position="54"/>
    </location>
</feature>
<proteinExistence type="predicted"/>
<gene>
    <name evidence="4" type="ORF">EJC49_07055</name>
</gene>
<sequence>MDLKVLVVEDNRSNLMLMEMLVRQVANCSPVPYTDPSTLLADLADIHFDIALVDYQMPGMNGIDLIAAIRRDKRFAEKPIVMITADDDANLRLRAIKAGAVEFLNKPVEPIEFKARLTNLARLCEVQLKLANQAEWLRSEVDAATLELRRREEEIINRLTLAAGYKDQETSAHTLRMARYSAMIARELGLSNEYCADLQLAAPMHDIGKVGIRDDVLLKQGPLTEAERSHIDTHTMIGAAILAGSACDLLQLAGTIAVSHHEHWDGSGYPKGLAGEDIPLVGRIAAVADVFDALTSERPYKPAWSVDRAFAHLREQAGRQFDPECVAAFERCRDRVGALMREFPDHADALRRTA</sequence>
<dbReference type="GO" id="GO:0000160">
    <property type="term" value="P:phosphorelay signal transduction system"/>
    <property type="evidence" value="ECO:0007669"/>
    <property type="project" value="InterPro"/>
</dbReference>
<dbReference type="Gene3D" id="3.40.50.2300">
    <property type="match status" value="1"/>
</dbReference>
<evidence type="ECO:0000313" key="5">
    <source>
        <dbReference type="Proteomes" id="UP000278398"/>
    </source>
</evidence>
<dbReference type="Pfam" id="PF13487">
    <property type="entry name" value="HD_5"/>
    <property type="match status" value="1"/>
</dbReference>
<dbReference type="InterPro" id="IPR011006">
    <property type="entry name" value="CheY-like_superfamily"/>
</dbReference>
<dbReference type="RefSeq" id="WP_126698756.1">
    <property type="nucleotide sequence ID" value="NZ_RWKW01000025.1"/>
</dbReference>
<dbReference type="OrthoDB" id="9802066at2"/>
<reference evidence="4 5" key="1">
    <citation type="submission" date="2018-12" db="EMBL/GenBank/DDBJ databases">
        <title>Mesorhizobium carbonis sp. nov., isolated from coal mine water.</title>
        <authorList>
            <person name="Xin W."/>
            <person name="Xu Z."/>
            <person name="Xiang F."/>
            <person name="Zhang J."/>
            <person name="Xi L."/>
            <person name="Liu J."/>
        </authorList>
    </citation>
    <scope>NUCLEOTIDE SEQUENCE [LARGE SCALE GENOMIC DNA]</scope>
    <source>
        <strain evidence="4 5">B2.3</strain>
    </source>
</reference>
<dbReference type="SUPFAM" id="SSF52172">
    <property type="entry name" value="CheY-like"/>
    <property type="match status" value="1"/>
</dbReference>
<dbReference type="Proteomes" id="UP000278398">
    <property type="component" value="Unassembled WGS sequence"/>
</dbReference>
<dbReference type="SMART" id="SM00448">
    <property type="entry name" value="REC"/>
    <property type="match status" value="1"/>
</dbReference>
<dbReference type="PROSITE" id="PS50110">
    <property type="entry name" value="RESPONSE_REGULATORY"/>
    <property type="match status" value="1"/>
</dbReference>
<dbReference type="SUPFAM" id="SSF109604">
    <property type="entry name" value="HD-domain/PDEase-like"/>
    <property type="match status" value="1"/>
</dbReference>
<comment type="caution">
    <text evidence="4">The sequence shown here is derived from an EMBL/GenBank/DDBJ whole genome shotgun (WGS) entry which is preliminary data.</text>
</comment>
<protein>
    <submittedName>
        <fullName evidence="4">Response regulator</fullName>
    </submittedName>
</protein>
<dbReference type="PANTHER" id="PTHR45228">
    <property type="entry name" value="CYCLIC DI-GMP PHOSPHODIESTERASE TM_0186-RELATED"/>
    <property type="match status" value="1"/>
</dbReference>
<dbReference type="AlphaFoldDB" id="A0A3R9YB38"/>